<keyword evidence="3" id="KW-1185">Reference proteome</keyword>
<proteinExistence type="predicted"/>
<dbReference type="EMBL" id="CYKH01000693">
    <property type="protein sequence ID" value="CUG19116.1"/>
    <property type="molecule type" value="Genomic_DNA"/>
</dbReference>
<gene>
    <name evidence="2" type="ORF">BSAL_75570</name>
</gene>
<evidence type="ECO:0000256" key="1">
    <source>
        <dbReference type="SAM" id="MobiDB-lite"/>
    </source>
</evidence>
<protein>
    <submittedName>
        <fullName evidence="2">Uncharacterized protein</fullName>
    </submittedName>
</protein>
<feature type="compositionally biased region" description="Basic and acidic residues" evidence="1">
    <location>
        <begin position="45"/>
        <end position="62"/>
    </location>
</feature>
<evidence type="ECO:0000313" key="3">
    <source>
        <dbReference type="Proteomes" id="UP000051952"/>
    </source>
</evidence>
<dbReference type="AlphaFoldDB" id="A0A0S4IYK8"/>
<organism evidence="2 3">
    <name type="scientific">Bodo saltans</name>
    <name type="common">Flagellated protozoan</name>
    <dbReference type="NCBI Taxonomy" id="75058"/>
    <lineage>
        <taxon>Eukaryota</taxon>
        <taxon>Discoba</taxon>
        <taxon>Euglenozoa</taxon>
        <taxon>Kinetoplastea</taxon>
        <taxon>Metakinetoplastina</taxon>
        <taxon>Eubodonida</taxon>
        <taxon>Bodonidae</taxon>
        <taxon>Bodo</taxon>
    </lineage>
</organism>
<feature type="region of interest" description="Disordered" evidence="1">
    <location>
        <begin position="177"/>
        <end position="198"/>
    </location>
</feature>
<evidence type="ECO:0000313" key="2">
    <source>
        <dbReference type="EMBL" id="CUG19116.1"/>
    </source>
</evidence>
<sequence>MGGVCCCEAPTVVYPHRNANCCIMRPQQSNNAGGRRRQPAAPTTREADHNARVARGGEDHGDTVASMTTKNCVLGGHLMVRHIPIVDATTLHQPPHNPLLPVQRSSSSPTDNPRTTLMPRTTIAPHDSWPRSQHTTSTEDLTPREHASGCDPLRPSMLGSGVSSLVASHFQPMQMLGGPRSVDSVPRATHAASSGDNSGVGSPVFAALPVSLSRAAYTTFSGMSPVALAQHVFERNSFGGGGCTNLGGSAVPIHPCVEFPEDAEADLVPFNVAA</sequence>
<feature type="region of interest" description="Disordered" evidence="1">
    <location>
        <begin position="94"/>
        <end position="155"/>
    </location>
</feature>
<feature type="region of interest" description="Disordered" evidence="1">
    <location>
        <begin position="25"/>
        <end position="64"/>
    </location>
</feature>
<feature type="compositionally biased region" description="Polar residues" evidence="1">
    <location>
        <begin position="130"/>
        <end position="140"/>
    </location>
</feature>
<accession>A0A0S4IYK8</accession>
<feature type="compositionally biased region" description="Polar residues" evidence="1">
    <location>
        <begin position="103"/>
        <end position="119"/>
    </location>
</feature>
<dbReference type="VEuPathDB" id="TriTrypDB:BSAL_75570"/>
<name>A0A0S4IYK8_BODSA</name>
<reference evidence="3" key="1">
    <citation type="submission" date="2015-09" db="EMBL/GenBank/DDBJ databases">
        <authorList>
            <consortium name="Pathogen Informatics"/>
        </authorList>
    </citation>
    <scope>NUCLEOTIDE SEQUENCE [LARGE SCALE GENOMIC DNA]</scope>
    <source>
        <strain evidence="3">Lake Konstanz</strain>
    </source>
</reference>
<dbReference type="Proteomes" id="UP000051952">
    <property type="component" value="Unassembled WGS sequence"/>
</dbReference>